<keyword evidence="6" id="KW-1185">Reference proteome</keyword>
<dbReference type="PANTHER" id="PTHR24256">
    <property type="entry name" value="TRYPTASE-RELATED"/>
    <property type="match status" value="1"/>
</dbReference>
<keyword evidence="1" id="KW-1015">Disulfide bond</keyword>
<evidence type="ECO:0000313" key="5">
    <source>
        <dbReference type="EMBL" id="EDX05171.1"/>
    </source>
</evidence>
<dbReference type="Proteomes" id="UP000000304">
    <property type="component" value="Chromosome 2L"/>
</dbReference>
<dbReference type="GO" id="GO:0006508">
    <property type="term" value="P:proteolysis"/>
    <property type="evidence" value="ECO:0007669"/>
    <property type="project" value="InterPro"/>
</dbReference>
<dbReference type="SMART" id="SM00020">
    <property type="entry name" value="Tryp_SPc"/>
    <property type="match status" value="1"/>
</dbReference>
<dbReference type="PhylomeDB" id="B4Q6W3"/>
<protein>
    <submittedName>
        <fullName evidence="5">GD24025</fullName>
    </submittedName>
</protein>
<dbReference type="OMA" id="TSFGEYP"/>
<accession>B4Q6W3</accession>
<evidence type="ECO:0000256" key="2">
    <source>
        <dbReference type="ARBA" id="ARBA00024195"/>
    </source>
</evidence>
<dbReference type="HOGENOM" id="CLU_738239_0_0_1"/>
<evidence type="ECO:0000313" key="6">
    <source>
        <dbReference type="Proteomes" id="UP000000304"/>
    </source>
</evidence>
<dbReference type="SMR" id="B4Q6W3"/>
<proteinExistence type="inferred from homology"/>
<dbReference type="InterPro" id="IPR001254">
    <property type="entry name" value="Trypsin_dom"/>
</dbReference>
<evidence type="ECO:0000256" key="1">
    <source>
        <dbReference type="ARBA" id="ARBA00023157"/>
    </source>
</evidence>
<feature type="domain" description="Peptidase S1" evidence="4">
    <location>
        <begin position="148"/>
        <end position="369"/>
    </location>
</feature>
<dbReference type="PROSITE" id="PS50240">
    <property type="entry name" value="TRYPSIN_DOM"/>
    <property type="match status" value="1"/>
</dbReference>
<dbReference type="SUPFAM" id="SSF50494">
    <property type="entry name" value="Trypsin-like serine proteases"/>
    <property type="match status" value="1"/>
</dbReference>
<dbReference type="InterPro" id="IPR043504">
    <property type="entry name" value="Peptidase_S1_PA_chymotrypsin"/>
</dbReference>
<name>B4Q6W3_DROSI</name>
<evidence type="ECO:0000256" key="3">
    <source>
        <dbReference type="SAM" id="MobiDB-lite"/>
    </source>
</evidence>
<dbReference type="EMBL" id="CM000361">
    <property type="protein sequence ID" value="EDX05171.1"/>
    <property type="molecule type" value="Genomic_DNA"/>
</dbReference>
<organism evidence="5 6">
    <name type="scientific">Drosophila simulans</name>
    <name type="common">Fruit fly</name>
    <dbReference type="NCBI Taxonomy" id="7240"/>
    <lineage>
        <taxon>Eukaryota</taxon>
        <taxon>Metazoa</taxon>
        <taxon>Ecdysozoa</taxon>
        <taxon>Arthropoda</taxon>
        <taxon>Hexapoda</taxon>
        <taxon>Insecta</taxon>
        <taxon>Pterygota</taxon>
        <taxon>Neoptera</taxon>
        <taxon>Endopterygota</taxon>
        <taxon>Diptera</taxon>
        <taxon>Brachycera</taxon>
        <taxon>Muscomorpha</taxon>
        <taxon>Ephydroidea</taxon>
        <taxon>Drosophilidae</taxon>
        <taxon>Drosophila</taxon>
        <taxon>Sophophora</taxon>
    </lineage>
</organism>
<feature type="region of interest" description="Disordered" evidence="3">
    <location>
        <begin position="100"/>
        <end position="120"/>
    </location>
</feature>
<comment type="similarity">
    <text evidence="2">Belongs to the peptidase S1 family. CLIP subfamily.</text>
</comment>
<gene>
    <name evidence="5" type="primary">Dsim\GD24025</name>
    <name evidence="5" type="ORF">Dsim_GD24025</name>
</gene>
<dbReference type="InterPro" id="IPR009003">
    <property type="entry name" value="Peptidase_S1_PA"/>
</dbReference>
<dbReference type="Pfam" id="PF00089">
    <property type="entry name" value="Trypsin"/>
    <property type="match status" value="1"/>
</dbReference>
<dbReference type="Gene3D" id="2.40.10.10">
    <property type="entry name" value="Trypsin-like serine proteases"/>
    <property type="match status" value="1"/>
</dbReference>
<dbReference type="AlphaFoldDB" id="B4Q6W3"/>
<dbReference type="InterPro" id="IPR051487">
    <property type="entry name" value="Ser/Thr_Proteases_Immune/Dev"/>
</dbReference>
<dbReference type="GO" id="GO:0004252">
    <property type="term" value="F:serine-type endopeptidase activity"/>
    <property type="evidence" value="ECO:0007669"/>
    <property type="project" value="InterPro"/>
</dbReference>
<sequence length="375" mass="42532">MAALEEERLGNLPFNTRFNRTHGVRSPASQATKLKVTFMTQTLPTRHHHFHQQWRSSDEARRCILPCGTDLNSVNNFTSTTSAEVQRENVYLNCEGQQKGKGRSSSCQLMQPLPSGAHSSEESLPLNATWERYKQCGIGNVGGIFMDLIGGRLETSLAEYPYMVAILDTGHRFLCNGVLIGYKVVLTTATCLSPEQPLVIRAGDWDLSTDSEFVPHVDRGVQYRIVHQQFSWDSIKNNIALLILVEQFPRVQHIIPICLDHNGVDLDYDNCFVTGWNYRVTKRLYPSRNIVLRLDMDIEETIFPNTSSCSVLTAIPRPEQPMYTKGAPLVCPTESSRYYVVGAWSTSLNGAIQFTDIRKLKEWIHRELHLYNIVL</sequence>
<dbReference type="OrthoDB" id="7468414at2759"/>
<evidence type="ECO:0000259" key="4">
    <source>
        <dbReference type="PROSITE" id="PS50240"/>
    </source>
</evidence>
<reference evidence="5 6" key="1">
    <citation type="journal article" date="2007" name="Nature">
        <title>Evolution of genes and genomes on the Drosophila phylogeny.</title>
        <authorList>
            <consortium name="Drosophila 12 Genomes Consortium"/>
            <person name="Clark A.G."/>
            <person name="Eisen M.B."/>
            <person name="Smith D.R."/>
            <person name="Bergman C.M."/>
            <person name="Oliver B."/>
            <person name="Markow T.A."/>
            <person name="Kaufman T.C."/>
            <person name="Kellis M."/>
            <person name="Gelbart W."/>
            <person name="Iyer V.N."/>
            <person name="Pollard D.A."/>
            <person name="Sackton T.B."/>
            <person name="Larracuente A.M."/>
            <person name="Singh N.D."/>
            <person name="Abad J.P."/>
            <person name="Abt D.N."/>
            <person name="Adryan B."/>
            <person name="Aguade M."/>
            <person name="Akashi H."/>
            <person name="Anderson W.W."/>
            <person name="Aquadro C.F."/>
            <person name="Ardell D.H."/>
            <person name="Arguello R."/>
            <person name="Artieri C.G."/>
            <person name="Barbash D.A."/>
            <person name="Barker D."/>
            <person name="Barsanti P."/>
            <person name="Batterham P."/>
            <person name="Batzoglou S."/>
            <person name="Begun D."/>
            <person name="Bhutkar A."/>
            <person name="Blanco E."/>
            <person name="Bosak S.A."/>
            <person name="Bradley R.K."/>
            <person name="Brand A.D."/>
            <person name="Brent M.R."/>
            <person name="Brooks A.N."/>
            <person name="Brown R.H."/>
            <person name="Butlin R.K."/>
            <person name="Caggese C."/>
            <person name="Calvi B.R."/>
            <person name="Bernardo de Carvalho A."/>
            <person name="Caspi A."/>
            <person name="Castrezana S."/>
            <person name="Celniker S.E."/>
            <person name="Chang J.L."/>
            <person name="Chapple C."/>
            <person name="Chatterji S."/>
            <person name="Chinwalla A."/>
            <person name="Civetta A."/>
            <person name="Clifton S.W."/>
            <person name="Comeron J.M."/>
            <person name="Costello J.C."/>
            <person name="Coyne J.A."/>
            <person name="Daub J."/>
            <person name="David R.G."/>
            <person name="Delcher A.L."/>
            <person name="Delehaunty K."/>
            <person name="Do C.B."/>
            <person name="Ebling H."/>
            <person name="Edwards K."/>
            <person name="Eickbush T."/>
            <person name="Evans J.D."/>
            <person name="Filipski A."/>
            <person name="Findeiss S."/>
            <person name="Freyhult E."/>
            <person name="Fulton L."/>
            <person name="Fulton R."/>
            <person name="Garcia A.C."/>
            <person name="Gardiner A."/>
            <person name="Garfield D.A."/>
            <person name="Garvin B.E."/>
            <person name="Gibson G."/>
            <person name="Gilbert D."/>
            <person name="Gnerre S."/>
            <person name="Godfrey J."/>
            <person name="Good R."/>
            <person name="Gotea V."/>
            <person name="Gravely B."/>
            <person name="Greenberg A.J."/>
            <person name="Griffiths-Jones S."/>
            <person name="Gross S."/>
            <person name="Guigo R."/>
            <person name="Gustafson E.A."/>
            <person name="Haerty W."/>
            <person name="Hahn M.W."/>
            <person name="Halligan D.L."/>
            <person name="Halpern A.L."/>
            <person name="Halter G.M."/>
            <person name="Han M.V."/>
            <person name="Heger A."/>
            <person name="Hillier L."/>
            <person name="Hinrichs A.S."/>
            <person name="Holmes I."/>
            <person name="Hoskins R.A."/>
            <person name="Hubisz M.J."/>
            <person name="Hultmark D."/>
            <person name="Huntley M.A."/>
            <person name="Jaffe D.B."/>
            <person name="Jagadeeshan S."/>
            <person name="Jeck W.R."/>
            <person name="Johnson J."/>
            <person name="Jones C.D."/>
            <person name="Jordan W.C."/>
            <person name="Karpen G.H."/>
            <person name="Kataoka E."/>
            <person name="Keightley P.D."/>
            <person name="Kheradpour P."/>
            <person name="Kirkness E.F."/>
            <person name="Koerich L.B."/>
            <person name="Kristiansen K."/>
            <person name="Kudrna D."/>
            <person name="Kulathinal R.J."/>
            <person name="Kumar S."/>
            <person name="Kwok R."/>
            <person name="Lander E."/>
            <person name="Langley C.H."/>
            <person name="Lapoint R."/>
            <person name="Lazzaro B.P."/>
            <person name="Lee S.J."/>
            <person name="Levesque L."/>
            <person name="Li R."/>
            <person name="Lin C.F."/>
            <person name="Lin M.F."/>
            <person name="Lindblad-Toh K."/>
            <person name="Llopart A."/>
            <person name="Long M."/>
            <person name="Low L."/>
            <person name="Lozovsky E."/>
            <person name="Lu J."/>
            <person name="Luo M."/>
            <person name="Machado C.A."/>
            <person name="Makalowski W."/>
            <person name="Marzo M."/>
            <person name="Matsuda M."/>
            <person name="Matzkin L."/>
            <person name="McAllister B."/>
            <person name="McBride C.S."/>
            <person name="McKernan B."/>
            <person name="McKernan K."/>
            <person name="Mendez-Lago M."/>
            <person name="Minx P."/>
            <person name="Mollenhauer M.U."/>
            <person name="Montooth K."/>
            <person name="Mount S.M."/>
            <person name="Mu X."/>
            <person name="Myers E."/>
            <person name="Negre B."/>
            <person name="Newfeld S."/>
            <person name="Nielsen R."/>
            <person name="Noor M.A."/>
            <person name="O'Grady P."/>
            <person name="Pachter L."/>
            <person name="Papaceit M."/>
            <person name="Parisi M.J."/>
            <person name="Parisi M."/>
            <person name="Parts L."/>
            <person name="Pedersen J.S."/>
            <person name="Pesole G."/>
            <person name="Phillippy A.M."/>
            <person name="Ponting C.P."/>
            <person name="Pop M."/>
            <person name="Porcelli D."/>
            <person name="Powell J.R."/>
            <person name="Prohaska S."/>
            <person name="Pruitt K."/>
            <person name="Puig M."/>
            <person name="Quesneville H."/>
            <person name="Ram K.R."/>
            <person name="Rand D."/>
            <person name="Rasmussen M.D."/>
            <person name="Reed L.K."/>
            <person name="Reenan R."/>
            <person name="Reily A."/>
            <person name="Remington K.A."/>
            <person name="Rieger T.T."/>
            <person name="Ritchie M.G."/>
            <person name="Robin C."/>
            <person name="Rogers Y.H."/>
            <person name="Rohde C."/>
            <person name="Rozas J."/>
            <person name="Rubenfield M.J."/>
            <person name="Ruiz A."/>
            <person name="Russo S."/>
            <person name="Salzberg S.L."/>
            <person name="Sanchez-Gracia A."/>
            <person name="Saranga D.J."/>
            <person name="Sato H."/>
            <person name="Schaeffer S.W."/>
            <person name="Schatz M.C."/>
            <person name="Schlenke T."/>
            <person name="Schwartz R."/>
            <person name="Segarra C."/>
            <person name="Singh R.S."/>
            <person name="Sirot L."/>
            <person name="Sirota M."/>
            <person name="Sisneros N.B."/>
            <person name="Smith C.D."/>
            <person name="Smith T.F."/>
            <person name="Spieth J."/>
            <person name="Stage D.E."/>
            <person name="Stark A."/>
            <person name="Stephan W."/>
            <person name="Strausberg R.L."/>
            <person name="Strempel S."/>
            <person name="Sturgill D."/>
            <person name="Sutton G."/>
            <person name="Sutton G.G."/>
            <person name="Tao W."/>
            <person name="Teichmann S."/>
            <person name="Tobari Y.N."/>
            <person name="Tomimura Y."/>
            <person name="Tsolas J.M."/>
            <person name="Valente V.L."/>
            <person name="Venter E."/>
            <person name="Venter J.C."/>
            <person name="Vicario S."/>
            <person name="Vieira F.G."/>
            <person name="Vilella A.J."/>
            <person name="Villasante A."/>
            <person name="Walenz B."/>
            <person name="Wang J."/>
            <person name="Wasserman M."/>
            <person name="Watts T."/>
            <person name="Wilson D."/>
            <person name="Wilson R.K."/>
            <person name="Wing R.A."/>
            <person name="Wolfner M.F."/>
            <person name="Wong A."/>
            <person name="Wong G.K."/>
            <person name="Wu C.I."/>
            <person name="Wu G."/>
            <person name="Yamamoto D."/>
            <person name="Yang H.P."/>
            <person name="Yang S.P."/>
            <person name="Yorke J.A."/>
            <person name="Yoshida K."/>
            <person name="Zdobnov E."/>
            <person name="Zhang P."/>
            <person name="Zhang Y."/>
            <person name="Zimin A.V."/>
            <person name="Baldwin J."/>
            <person name="Abdouelleil A."/>
            <person name="Abdulkadir J."/>
            <person name="Abebe A."/>
            <person name="Abera B."/>
            <person name="Abreu J."/>
            <person name="Acer S.C."/>
            <person name="Aftuck L."/>
            <person name="Alexander A."/>
            <person name="An P."/>
            <person name="Anderson E."/>
            <person name="Anderson S."/>
            <person name="Arachi H."/>
            <person name="Azer M."/>
            <person name="Bachantsang P."/>
            <person name="Barry A."/>
            <person name="Bayul T."/>
            <person name="Berlin A."/>
            <person name="Bessette D."/>
            <person name="Bloom T."/>
            <person name="Blye J."/>
            <person name="Boguslavskiy L."/>
            <person name="Bonnet C."/>
            <person name="Boukhgalter B."/>
            <person name="Bourzgui I."/>
            <person name="Brown A."/>
            <person name="Cahill P."/>
            <person name="Channer S."/>
            <person name="Cheshatsang Y."/>
            <person name="Chuda L."/>
            <person name="Citroen M."/>
            <person name="Collymore A."/>
            <person name="Cooke P."/>
            <person name="Costello M."/>
            <person name="D'Aco K."/>
            <person name="Daza R."/>
            <person name="De Haan G."/>
            <person name="DeGray S."/>
            <person name="DeMaso C."/>
            <person name="Dhargay N."/>
            <person name="Dooley K."/>
            <person name="Dooley E."/>
            <person name="Doricent M."/>
            <person name="Dorje P."/>
            <person name="Dorjee K."/>
            <person name="Dupes A."/>
            <person name="Elong R."/>
            <person name="Falk J."/>
            <person name="Farina A."/>
            <person name="Faro S."/>
            <person name="Ferguson D."/>
            <person name="Fisher S."/>
            <person name="Foley C.D."/>
            <person name="Franke A."/>
            <person name="Friedrich D."/>
            <person name="Gadbois L."/>
            <person name="Gearin G."/>
            <person name="Gearin C.R."/>
            <person name="Giannoukos G."/>
            <person name="Goode T."/>
            <person name="Graham J."/>
            <person name="Grandbois E."/>
            <person name="Grewal S."/>
            <person name="Gyaltsen K."/>
            <person name="Hafez N."/>
            <person name="Hagos B."/>
            <person name="Hall J."/>
            <person name="Henson C."/>
            <person name="Hollinger A."/>
            <person name="Honan T."/>
            <person name="Huard M.D."/>
            <person name="Hughes L."/>
            <person name="Hurhula B."/>
            <person name="Husby M.E."/>
            <person name="Kamat A."/>
            <person name="Kanga B."/>
            <person name="Kashin S."/>
            <person name="Khazanovich D."/>
            <person name="Kisner P."/>
            <person name="Lance K."/>
            <person name="Lara M."/>
            <person name="Lee W."/>
            <person name="Lennon N."/>
            <person name="Letendre F."/>
            <person name="LeVine R."/>
            <person name="Lipovsky A."/>
            <person name="Liu X."/>
            <person name="Liu J."/>
            <person name="Liu S."/>
            <person name="Lokyitsang T."/>
            <person name="Lokyitsang Y."/>
            <person name="Lubonja R."/>
            <person name="Lui A."/>
            <person name="MacDonald P."/>
            <person name="Magnisalis V."/>
            <person name="Maru K."/>
            <person name="Matthews C."/>
            <person name="McCusker W."/>
            <person name="McDonough S."/>
            <person name="Mehta T."/>
            <person name="Meldrim J."/>
            <person name="Meneus L."/>
            <person name="Mihai O."/>
            <person name="Mihalev A."/>
            <person name="Mihova T."/>
            <person name="Mittelman R."/>
            <person name="Mlenga V."/>
            <person name="Montmayeur A."/>
            <person name="Mulrain L."/>
            <person name="Navidi A."/>
            <person name="Naylor J."/>
            <person name="Negash T."/>
            <person name="Nguyen T."/>
            <person name="Nguyen N."/>
            <person name="Nicol R."/>
            <person name="Norbu C."/>
            <person name="Norbu N."/>
            <person name="Novod N."/>
            <person name="O'Neill B."/>
            <person name="Osman S."/>
            <person name="Markiewicz E."/>
            <person name="Oyono O.L."/>
            <person name="Patti C."/>
            <person name="Phunkhang P."/>
            <person name="Pierre F."/>
            <person name="Priest M."/>
            <person name="Raghuraman S."/>
            <person name="Rege F."/>
            <person name="Reyes R."/>
            <person name="Rise C."/>
            <person name="Rogov P."/>
            <person name="Ross K."/>
            <person name="Ryan E."/>
            <person name="Settipalli S."/>
            <person name="Shea T."/>
            <person name="Sherpa N."/>
            <person name="Shi L."/>
            <person name="Shih D."/>
            <person name="Sparrow T."/>
            <person name="Spaulding J."/>
            <person name="Stalker J."/>
            <person name="Stange-Thomann N."/>
            <person name="Stavropoulos S."/>
            <person name="Stone C."/>
            <person name="Strader C."/>
            <person name="Tesfaye S."/>
            <person name="Thomson T."/>
            <person name="Thoulutsang Y."/>
            <person name="Thoulutsang D."/>
            <person name="Topham K."/>
            <person name="Topping I."/>
            <person name="Tsamla T."/>
            <person name="Vassiliev H."/>
            <person name="Vo A."/>
            <person name="Wangchuk T."/>
            <person name="Wangdi T."/>
            <person name="Weiand M."/>
            <person name="Wilkinson J."/>
            <person name="Wilson A."/>
            <person name="Yadav S."/>
            <person name="Young G."/>
            <person name="Yu Q."/>
            <person name="Zembek L."/>
            <person name="Zhong D."/>
            <person name="Zimmer A."/>
            <person name="Zwirko Z."/>
            <person name="Jaffe D.B."/>
            <person name="Alvarez P."/>
            <person name="Brockman W."/>
            <person name="Butler J."/>
            <person name="Chin C."/>
            <person name="Gnerre S."/>
            <person name="Grabherr M."/>
            <person name="Kleber M."/>
            <person name="Mauceli E."/>
            <person name="MacCallum I."/>
        </authorList>
    </citation>
    <scope>NUCLEOTIDE SEQUENCE [LARGE SCALE GENOMIC DNA]</scope>
    <source>
        <strain evidence="6">white501</strain>
    </source>
</reference>